<proteinExistence type="predicted"/>
<reference evidence="2" key="1">
    <citation type="submission" date="2019-10" db="EMBL/GenBank/DDBJ databases">
        <authorList>
            <person name="Ross D.E."/>
            <person name="Gulliver D."/>
        </authorList>
    </citation>
    <scope>NUCLEOTIDE SEQUENCE</scope>
    <source>
        <strain evidence="2">DER-2019</strain>
    </source>
</reference>
<dbReference type="NCBIfam" id="NF033592">
    <property type="entry name" value="transpos_IS4_1"/>
    <property type="match status" value="1"/>
</dbReference>
<feature type="domain" description="Transposase IS4-like" evidence="1">
    <location>
        <begin position="134"/>
        <end position="327"/>
    </location>
</feature>
<evidence type="ECO:0000313" key="2">
    <source>
        <dbReference type="EMBL" id="MBC3888232.1"/>
    </source>
</evidence>
<dbReference type="Proteomes" id="UP000616595">
    <property type="component" value="Unassembled WGS sequence"/>
</dbReference>
<organism evidence="2 3">
    <name type="scientific">Acetobacterium paludosum</name>
    <dbReference type="NCBI Taxonomy" id="52693"/>
    <lineage>
        <taxon>Bacteria</taxon>
        <taxon>Bacillati</taxon>
        <taxon>Bacillota</taxon>
        <taxon>Clostridia</taxon>
        <taxon>Eubacteriales</taxon>
        <taxon>Eubacteriaceae</taxon>
        <taxon>Acetobacterium</taxon>
    </lineage>
</organism>
<dbReference type="GO" id="GO:0003677">
    <property type="term" value="F:DNA binding"/>
    <property type="evidence" value="ECO:0007669"/>
    <property type="project" value="InterPro"/>
</dbReference>
<evidence type="ECO:0000313" key="3">
    <source>
        <dbReference type="Proteomes" id="UP000616595"/>
    </source>
</evidence>
<dbReference type="InterPro" id="IPR002559">
    <property type="entry name" value="Transposase_11"/>
</dbReference>
<dbReference type="OrthoDB" id="9794050at2"/>
<keyword evidence="3" id="KW-1185">Reference proteome</keyword>
<dbReference type="InterPro" id="IPR012337">
    <property type="entry name" value="RNaseH-like_sf"/>
</dbReference>
<comment type="caution">
    <text evidence="2">The sequence shown here is derived from an EMBL/GenBank/DDBJ whole genome shotgun (WGS) entry which is preliminary data.</text>
</comment>
<dbReference type="SUPFAM" id="SSF53098">
    <property type="entry name" value="Ribonuclease H-like"/>
    <property type="match status" value="1"/>
</dbReference>
<name>A0A923KSC9_9FIRM</name>
<gene>
    <name evidence="2" type="ORF">GH810_07910</name>
</gene>
<dbReference type="EMBL" id="WJBD01000008">
    <property type="protein sequence ID" value="MBC3888232.1"/>
    <property type="molecule type" value="Genomic_DNA"/>
</dbReference>
<dbReference type="InterPro" id="IPR047952">
    <property type="entry name" value="Transpos_IS4"/>
</dbReference>
<reference evidence="2" key="2">
    <citation type="submission" date="2020-10" db="EMBL/GenBank/DDBJ databases">
        <title>Comparative genomics of the Acetobacterium genus.</title>
        <authorList>
            <person name="Marshall C."/>
            <person name="May H."/>
            <person name="Norman S."/>
        </authorList>
    </citation>
    <scope>NUCLEOTIDE SEQUENCE</scope>
    <source>
        <strain evidence="2">DER-2019</strain>
    </source>
</reference>
<dbReference type="Pfam" id="PF01609">
    <property type="entry name" value="DDE_Tnp_1"/>
    <property type="match status" value="1"/>
</dbReference>
<accession>A0A923KSC9</accession>
<dbReference type="GO" id="GO:0004803">
    <property type="term" value="F:transposase activity"/>
    <property type="evidence" value="ECO:0007669"/>
    <property type="project" value="InterPro"/>
</dbReference>
<dbReference type="RefSeq" id="WP_148567701.1">
    <property type="nucleotide sequence ID" value="NZ_RXYA01000012.1"/>
</dbReference>
<dbReference type="GO" id="GO:0006313">
    <property type="term" value="P:DNA transposition"/>
    <property type="evidence" value="ECO:0007669"/>
    <property type="project" value="InterPro"/>
</dbReference>
<evidence type="ECO:0000259" key="1">
    <source>
        <dbReference type="Pfam" id="PF01609"/>
    </source>
</evidence>
<dbReference type="AlphaFoldDB" id="A0A923KSC9"/>
<sequence length="332" mass="38804">MDNLRNYILGIMKGVSVVCGSGQRLKKDFSFIKIFTFQSLCRCFSRNHFTRNRKLSLNHLILSIIYRKGLTLSMEIRRFFKLFKPKNSDSISNAGYLKQRLKLNPEAFLALSDFHVKNFYADENDLIKFKNHFIFAVDGSHVNIPNTQENQDQYGLQLNQSSQQAQASVSCLYDTFNKMILDCQINRHKFSERTQAEVHIEKISSFIGNQPYIVVLDRGYPSSFFFMNRLEKNQNFIVRLSSGDFRQEQRNMTSSDEDVEIIFTPARINPYRKTAFANKLKEKGSIHLRFVKINLSEDTTEFLATNLSREEFTQQDICELYRLRWAIMPISA</sequence>
<protein>
    <submittedName>
        <fullName evidence="2">IS4 family transposase</fullName>
    </submittedName>
</protein>